<protein>
    <submittedName>
        <fullName evidence="1">Uncharacterized protein</fullName>
    </submittedName>
</protein>
<evidence type="ECO:0000313" key="1">
    <source>
        <dbReference type="EMBL" id="QFQ13317.1"/>
    </source>
</evidence>
<keyword evidence="2" id="KW-1185">Reference proteome</keyword>
<sequence length="259" mass="30160">MITKSYFEALVPSFRDCEDEIFHSIEPFLQNIAQSVQSEFELTQEQTESETIAPLFFAYVCKRTAYEALPHLDLILTANGFAVASNQNLTPASRQRVYDLRERLRREKSDARDALMAELATSGLYAPKTLLWSPKLIRKYGIRTKDGNMVYEEEMQLVQTDIDAAQHKCAMIVSEEQMEELISLQETMFYNDLTDLCRRFIASHVKGDFRQIRLMTNHVQDYLNRHADDLPVYKSSSKYEADHFVSYENKREDPTYFFG</sequence>
<name>A0A5P8E8V7_9BACT</name>
<proteinExistence type="predicted"/>
<gene>
    <name evidence="1" type="ORF">C7Y71_010015</name>
</gene>
<dbReference type="Pfam" id="PF20459">
    <property type="entry name" value="DUF6712"/>
    <property type="match status" value="1"/>
</dbReference>
<dbReference type="Proteomes" id="UP000249375">
    <property type="component" value="Chromosome"/>
</dbReference>
<dbReference type="RefSeq" id="WP_111897547.1">
    <property type="nucleotide sequence ID" value="NZ_CP033459.1"/>
</dbReference>
<dbReference type="EMBL" id="CP033459">
    <property type="protein sequence ID" value="QFQ13317.1"/>
    <property type="molecule type" value="Genomic_DNA"/>
</dbReference>
<dbReference type="InterPro" id="IPR046558">
    <property type="entry name" value="DUF6712"/>
</dbReference>
<reference evidence="1 2" key="1">
    <citation type="submission" date="2018-11" db="EMBL/GenBank/DDBJ databases">
        <authorList>
            <person name="Na S.W."/>
            <person name="Baik M."/>
        </authorList>
    </citation>
    <scope>NUCLEOTIDE SEQUENCE [LARGE SCALE GENOMIC DNA]</scope>
    <source>
        <strain evidence="1 2">E39</strain>
    </source>
</reference>
<dbReference type="OrthoDB" id="1090625at2"/>
<organism evidence="1 2">
    <name type="scientific">Pseudoprevotella muciniphila</name>
    <dbReference type="NCBI Taxonomy" id="2133944"/>
    <lineage>
        <taxon>Bacteria</taxon>
        <taxon>Pseudomonadati</taxon>
        <taxon>Bacteroidota</taxon>
        <taxon>Bacteroidia</taxon>
        <taxon>Bacteroidales</taxon>
        <taxon>Prevotellaceae</taxon>
        <taxon>Pseudoprevotella</taxon>
    </lineage>
</organism>
<dbReference type="AlphaFoldDB" id="A0A5P8E8V7"/>
<evidence type="ECO:0000313" key="2">
    <source>
        <dbReference type="Proteomes" id="UP000249375"/>
    </source>
</evidence>
<dbReference type="KEGG" id="alq:C7Y71_010015"/>
<accession>A0A5P8E8V7</accession>